<dbReference type="EMBL" id="BAAANN010000015">
    <property type="protein sequence ID" value="GAA1964552.1"/>
    <property type="molecule type" value="Genomic_DNA"/>
</dbReference>
<feature type="domain" description="HIT" evidence="2">
    <location>
        <begin position="23"/>
        <end position="131"/>
    </location>
</feature>
<dbReference type="PANTHER" id="PTHR46648">
    <property type="entry name" value="HIT FAMILY PROTEIN 1"/>
    <property type="match status" value="1"/>
</dbReference>
<dbReference type="InterPro" id="IPR036265">
    <property type="entry name" value="HIT-like_sf"/>
</dbReference>
<dbReference type="InterPro" id="IPR001310">
    <property type="entry name" value="Histidine_triad_HIT"/>
</dbReference>
<dbReference type="Pfam" id="PF01230">
    <property type="entry name" value="HIT"/>
    <property type="match status" value="1"/>
</dbReference>
<sequence>MIYSVQCEGADFCQEISGSSDTSFARVYDGEPPSRRIAATERFELLADMSPLVAGHILLLPKDHYLSFARVIENNLAELEDVLAQTIALYANTFTTPLILEHGSADGSDQKACITHAHWHLLPVHGADVDVVLEQEGLMYQDIDGIADLGRAPWTRMPYYFRRYAGRSRIYLPPAGHQRQYLRSVAGRALAIEDPEWDYAVVIRKDALRLTMRMTADWELA</sequence>
<accession>A0ABP5CLT9</accession>
<evidence type="ECO:0000256" key="1">
    <source>
        <dbReference type="PROSITE-ProRule" id="PRU00464"/>
    </source>
</evidence>
<feature type="short sequence motif" description="Histidine triad motif" evidence="1">
    <location>
        <begin position="116"/>
        <end position="120"/>
    </location>
</feature>
<evidence type="ECO:0000313" key="3">
    <source>
        <dbReference type="EMBL" id="GAA1964552.1"/>
    </source>
</evidence>
<dbReference type="Proteomes" id="UP001501116">
    <property type="component" value="Unassembled WGS sequence"/>
</dbReference>
<evidence type="ECO:0000313" key="4">
    <source>
        <dbReference type="Proteomes" id="UP001501116"/>
    </source>
</evidence>
<gene>
    <name evidence="3" type="ORF">GCM10009754_40510</name>
</gene>
<dbReference type="PROSITE" id="PS51084">
    <property type="entry name" value="HIT_2"/>
    <property type="match status" value="1"/>
</dbReference>
<dbReference type="SUPFAM" id="SSF54197">
    <property type="entry name" value="HIT-like"/>
    <property type="match status" value="1"/>
</dbReference>
<protein>
    <recommendedName>
        <fullName evidence="2">HIT domain-containing protein</fullName>
    </recommendedName>
</protein>
<organism evidence="3 4">
    <name type="scientific">Amycolatopsis minnesotensis</name>
    <dbReference type="NCBI Taxonomy" id="337894"/>
    <lineage>
        <taxon>Bacteria</taxon>
        <taxon>Bacillati</taxon>
        <taxon>Actinomycetota</taxon>
        <taxon>Actinomycetes</taxon>
        <taxon>Pseudonocardiales</taxon>
        <taxon>Pseudonocardiaceae</taxon>
        <taxon>Amycolatopsis</taxon>
    </lineage>
</organism>
<dbReference type="RefSeq" id="WP_344420751.1">
    <property type="nucleotide sequence ID" value="NZ_BAAANN010000015.1"/>
</dbReference>
<reference evidence="4" key="1">
    <citation type="journal article" date="2019" name="Int. J. Syst. Evol. Microbiol.">
        <title>The Global Catalogue of Microorganisms (GCM) 10K type strain sequencing project: providing services to taxonomists for standard genome sequencing and annotation.</title>
        <authorList>
            <consortium name="The Broad Institute Genomics Platform"/>
            <consortium name="The Broad Institute Genome Sequencing Center for Infectious Disease"/>
            <person name="Wu L."/>
            <person name="Ma J."/>
        </authorList>
    </citation>
    <scope>NUCLEOTIDE SEQUENCE [LARGE SCALE GENOMIC DNA]</scope>
    <source>
        <strain evidence="4">JCM 14545</strain>
    </source>
</reference>
<evidence type="ECO:0000259" key="2">
    <source>
        <dbReference type="PROSITE" id="PS51084"/>
    </source>
</evidence>
<dbReference type="Gene3D" id="3.30.428.10">
    <property type="entry name" value="HIT-like"/>
    <property type="match status" value="1"/>
</dbReference>
<proteinExistence type="predicted"/>
<keyword evidence="4" id="KW-1185">Reference proteome</keyword>
<name>A0ABP5CLT9_9PSEU</name>
<comment type="caution">
    <text evidence="3">The sequence shown here is derived from an EMBL/GenBank/DDBJ whole genome shotgun (WGS) entry which is preliminary data.</text>
</comment>
<dbReference type="InterPro" id="IPR011146">
    <property type="entry name" value="HIT-like"/>
</dbReference>
<dbReference type="PANTHER" id="PTHR46648:SF1">
    <property type="entry name" value="ADENOSINE 5'-MONOPHOSPHORAMIDASE HNT1"/>
    <property type="match status" value="1"/>
</dbReference>